<organism evidence="2 3">
    <name type="scientific">Rhizoctonia solani</name>
    <dbReference type="NCBI Taxonomy" id="456999"/>
    <lineage>
        <taxon>Eukaryota</taxon>
        <taxon>Fungi</taxon>
        <taxon>Dikarya</taxon>
        <taxon>Basidiomycota</taxon>
        <taxon>Agaricomycotina</taxon>
        <taxon>Agaricomycetes</taxon>
        <taxon>Cantharellales</taxon>
        <taxon>Ceratobasidiaceae</taxon>
        <taxon>Rhizoctonia</taxon>
    </lineage>
</organism>
<name>A0A8H2WW55_9AGAM</name>
<dbReference type="Proteomes" id="UP000663888">
    <property type="component" value="Unassembled WGS sequence"/>
</dbReference>
<feature type="compositionally biased region" description="Low complexity" evidence="1">
    <location>
        <begin position="396"/>
        <end position="419"/>
    </location>
</feature>
<feature type="region of interest" description="Disordered" evidence="1">
    <location>
        <begin position="395"/>
        <end position="428"/>
    </location>
</feature>
<evidence type="ECO:0000313" key="2">
    <source>
        <dbReference type="EMBL" id="CAE6408856.1"/>
    </source>
</evidence>
<feature type="compositionally biased region" description="Low complexity" evidence="1">
    <location>
        <begin position="34"/>
        <end position="45"/>
    </location>
</feature>
<dbReference type="EMBL" id="CAJMWX010000225">
    <property type="protein sequence ID" value="CAE6408856.1"/>
    <property type="molecule type" value="Genomic_DNA"/>
</dbReference>
<protein>
    <submittedName>
        <fullName evidence="2">Uncharacterized protein</fullName>
    </submittedName>
</protein>
<dbReference type="AlphaFoldDB" id="A0A8H2WW55"/>
<proteinExistence type="predicted"/>
<feature type="region of interest" description="Disordered" evidence="1">
    <location>
        <begin position="24"/>
        <end position="62"/>
    </location>
</feature>
<evidence type="ECO:0000256" key="1">
    <source>
        <dbReference type="SAM" id="MobiDB-lite"/>
    </source>
</evidence>
<reference evidence="2" key="1">
    <citation type="submission" date="2021-01" db="EMBL/GenBank/DDBJ databases">
        <authorList>
            <person name="Kaushik A."/>
        </authorList>
    </citation>
    <scope>NUCLEOTIDE SEQUENCE</scope>
    <source>
        <strain evidence="2">AG4-R118</strain>
    </source>
</reference>
<evidence type="ECO:0000313" key="3">
    <source>
        <dbReference type="Proteomes" id="UP000663888"/>
    </source>
</evidence>
<gene>
    <name evidence="2" type="ORF">RDB_LOCUS10057</name>
</gene>
<comment type="caution">
    <text evidence="2">The sequence shown here is derived from an EMBL/GenBank/DDBJ whole genome shotgun (WGS) entry which is preliminary data.</text>
</comment>
<accession>A0A8H2WW55</accession>
<sequence>MAIRRSNALRSNTTFNFPIQLPVLHPPRLKRKPSSNNTSSSASPSEPTCMAPVRNHKRSNTLELPEVENYDDTVPQIRFKRKHMTLSTLPLSPRSLNVELGRGGKPGKAQDRLGSDKRVLVSEGGFCPRTLRMMCLLTGEIEDDVCMQAEYRSIEPPNLVQIFASPRTAALELSLDEPPIAFAQHGQVAYQEPYFDDDEEFYTEQLEELVVRAARSRAQHRERMARRWENMCNARIRFLREQATHNRMLAQMSAAAACSPNDEASPFSVFPVTPVVPSSCDEPPSSPSESFGAPLSRMSSPYATYGESIDLAGMASVEHRQQILSDLGSYDSRPLVERIIECMDEFEYDEICVDGLSEAECRQLRAESRKRRRLDRQRAFELGVLLELKHRQLGRSRSSSASSTSSDSSDSCSDSSLEPSTPPLTPVAVQSVDQLVAKMLMKRREAGHRPCSSAIATRAAFQARGCSSLRKPVEMAVPSTRPRGRSESTKAVFSDLFSFSGNVFGLGNTTWLKEKKRLTALDID</sequence>